<proteinExistence type="predicted"/>
<reference evidence="4 5" key="1">
    <citation type="submission" date="2022-02" db="EMBL/GenBank/DDBJ databases">
        <title>Comparative genomics of the first Antarctic Pseudomonas spp. capable of biotransforming 2,4,6-Trinitrotoluene.</title>
        <authorList>
            <person name="Cabrera M.A."/>
            <person name="Marquez S.L."/>
            <person name="Perez-Donoso J.M."/>
        </authorList>
    </citation>
    <scope>NUCLEOTIDE SEQUENCE [LARGE SCALE GENOMIC DNA]</scope>
    <source>
        <strain evidence="4 5">TNT11</strain>
    </source>
</reference>
<dbReference type="Pfam" id="PF14246">
    <property type="entry name" value="TetR_C_7"/>
    <property type="match status" value="1"/>
</dbReference>
<dbReference type="Gene3D" id="1.10.10.60">
    <property type="entry name" value="Homeodomain-like"/>
    <property type="match status" value="1"/>
</dbReference>
<evidence type="ECO:0000259" key="3">
    <source>
        <dbReference type="PROSITE" id="PS50977"/>
    </source>
</evidence>
<dbReference type="InterPro" id="IPR039536">
    <property type="entry name" value="TetR_C_Proteobacteria"/>
</dbReference>
<dbReference type="Proteomes" id="UP001317085">
    <property type="component" value="Unassembled WGS sequence"/>
</dbReference>
<dbReference type="PANTHER" id="PTHR30055">
    <property type="entry name" value="HTH-TYPE TRANSCRIPTIONAL REGULATOR RUTR"/>
    <property type="match status" value="1"/>
</dbReference>
<feature type="DNA-binding region" description="H-T-H motif" evidence="2">
    <location>
        <begin position="29"/>
        <end position="48"/>
    </location>
</feature>
<keyword evidence="1 2" id="KW-0238">DNA-binding</keyword>
<dbReference type="InterPro" id="IPR001647">
    <property type="entry name" value="HTH_TetR"/>
</dbReference>
<evidence type="ECO:0000313" key="4">
    <source>
        <dbReference type="EMBL" id="MCK1783979.1"/>
    </source>
</evidence>
<dbReference type="InterPro" id="IPR050109">
    <property type="entry name" value="HTH-type_TetR-like_transc_reg"/>
</dbReference>
<dbReference type="EMBL" id="JAKNRV010000032">
    <property type="protein sequence ID" value="MCK1783979.1"/>
    <property type="molecule type" value="Genomic_DNA"/>
</dbReference>
<dbReference type="PRINTS" id="PR00455">
    <property type="entry name" value="HTHTETR"/>
</dbReference>
<dbReference type="PROSITE" id="PS50977">
    <property type="entry name" value="HTH_TETR_2"/>
    <property type="match status" value="1"/>
</dbReference>
<accession>A0ABT0EE41</accession>
<evidence type="ECO:0000256" key="1">
    <source>
        <dbReference type="ARBA" id="ARBA00023125"/>
    </source>
</evidence>
<feature type="domain" description="HTH tetR-type" evidence="3">
    <location>
        <begin position="6"/>
        <end position="66"/>
    </location>
</feature>
<name>A0ABT0EE41_9PSED</name>
<organism evidence="4 5">
    <name type="scientific">Pseudomonas emilianonis</name>
    <dbReference type="NCBI Taxonomy" id="2915812"/>
    <lineage>
        <taxon>Bacteria</taxon>
        <taxon>Pseudomonadati</taxon>
        <taxon>Pseudomonadota</taxon>
        <taxon>Gammaproteobacteria</taxon>
        <taxon>Pseudomonadales</taxon>
        <taxon>Pseudomonadaceae</taxon>
        <taxon>Pseudomonas</taxon>
    </lineage>
</organism>
<dbReference type="SUPFAM" id="SSF46689">
    <property type="entry name" value="Homeodomain-like"/>
    <property type="match status" value="1"/>
</dbReference>
<sequence>MRVLTDSKRDAILQAAADIFHEQGFEGASMAGIATRVGGSKSTLYRYFSSKEELFVAVSHQAAKDQILPTLEILLASTDQELGSVLRRFGETALAIVASEPAIKAMRTVISESGRSDIGKLFYETGPQIAMNALAEFFRARMLAGTLRQADPCVAARHLIALFESETVFPCLMGIRSELSRAELKGAVQRAVDVFLGGYGRGDGKTETETIA</sequence>
<dbReference type="Pfam" id="PF00440">
    <property type="entry name" value="TetR_N"/>
    <property type="match status" value="1"/>
</dbReference>
<keyword evidence="5" id="KW-1185">Reference proteome</keyword>
<protein>
    <submittedName>
        <fullName evidence="4">TetR/AcrR family transcriptional regulator</fullName>
    </submittedName>
</protein>
<evidence type="ECO:0000256" key="2">
    <source>
        <dbReference type="PROSITE-ProRule" id="PRU00335"/>
    </source>
</evidence>
<comment type="caution">
    <text evidence="4">The sequence shown here is derived from an EMBL/GenBank/DDBJ whole genome shotgun (WGS) entry which is preliminary data.</text>
</comment>
<dbReference type="Gene3D" id="1.10.357.10">
    <property type="entry name" value="Tetracycline Repressor, domain 2"/>
    <property type="match status" value="1"/>
</dbReference>
<evidence type="ECO:0000313" key="5">
    <source>
        <dbReference type="Proteomes" id="UP001317085"/>
    </source>
</evidence>
<dbReference type="InterPro" id="IPR009057">
    <property type="entry name" value="Homeodomain-like_sf"/>
</dbReference>
<dbReference type="PANTHER" id="PTHR30055:SF119">
    <property type="entry name" value="NALC"/>
    <property type="match status" value="1"/>
</dbReference>
<gene>
    <name evidence="4" type="ORF">L9Z73_06255</name>
</gene>
<dbReference type="RefSeq" id="WP_247397526.1">
    <property type="nucleotide sequence ID" value="NZ_JAKNRV010000032.1"/>
</dbReference>